<dbReference type="EMBL" id="JACCBX010000001">
    <property type="protein sequence ID" value="NYE03433.1"/>
    <property type="molecule type" value="Genomic_DNA"/>
</dbReference>
<dbReference type="Proteomes" id="UP000548423">
    <property type="component" value="Unassembled WGS sequence"/>
</dbReference>
<sequence>MIKVMIIEDEKFFRESFERKLNKFQDIKVVSSFENTKEAKVKLTQLVPDVIFSDIRMPGENGIEFLEYINHEIKQPVKYVLVSGYADFAYAKRAMQLGAFDFLEKPIVMEELEALIHRIRKEINPHYPYQPGQNNSIDDTQMMNKAKDWILNHLESATLDNLAQYLQMNSSALSRKFKKEAGMSFIQFVTQERMKYSKQLLNNPLIKIQEIAKILGYEDQRYFTEVFKKHFQLSPQRYRKIKDEQEK</sequence>
<dbReference type="SUPFAM" id="SSF46689">
    <property type="entry name" value="Homeodomain-like"/>
    <property type="match status" value="2"/>
</dbReference>
<dbReference type="SUPFAM" id="SSF52172">
    <property type="entry name" value="CheY-like"/>
    <property type="match status" value="1"/>
</dbReference>
<keyword evidence="1" id="KW-0805">Transcription regulation</keyword>
<proteinExistence type="predicted"/>
<dbReference type="InterPro" id="IPR020449">
    <property type="entry name" value="Tscrpt_reg_AraC-type_HTH"/>
</dbReference>
<name>A0A852T4E5_9BACI</name>
<feature type="modified residue" description="4-aspartylphosphate" evidence="4">
    <location>
        <position position="54"/>
    </location>
</feature>
<dbReference type="GO" id="GO:0003700">
    <property type="term" value="F:DNA-binding transcription factor activity"/>
    <property type="evidence" value="ECO:0007669"/>
    <property type="project" value="InterPro"/>
</dbReference>
<dbReference type="Gene3D" id="3.40.50.2300">
    <property type="match status" value="1"/>
</dbReference>
<dbReference type="Pfam" id="PF00072">
    <property type="entry name" value="Response_reg"/>
    <property type="match status" value="1"/>
</dbReference>
<evidence type="ECO:0000313" key="7">
    <source>
        <dbReference type="EMBL" id="NYE03433.1"/>
    </source>
</evidence>
<dbReference type="Gene3D" id="1.10.10.60">
    <property type="entry name" value="Homeodomain-like"/>
    <property type="match status" value="2"/>
</dbReference>
<dbReference type="CDD" id="cd17536">
    <property type="entry name" value="REC_YesN-like"/>
    <property type="match status" value="1"/>
</dbReference>
<gene>
    <name evidence="7" type="ORF">F4694_000152</name>
</gene>
<dbReference type="PANTHER" id="PTHR43280:SF28">
    <property type="entry name" value="HTH-TYPE TRANSCRIPTIONAL ACTIVATOR RHAS"/>
    <property type="match status" value="1"/>
</dbReference>
<dbReference type="InterPro" id="IPR011006">
    <property type="entry name" value="CheY-like_superfamily"/>
</dbReference>
<comment type="caution">
    <text evidence="7">The sequence shown here is derived from an EMBL/GenBank/DDBJ whole genome shotgun (WGS) entry which is preliminary data.</text>
</comment>
<evidence type="ECO:0000256" key="3">
    <source>
        <dbReference type="ARBA" id="ARBA00023163"/>
    </source>
</evidence>
<evidence type="ECO:0000256" key="4">
    <source>
        <dbReference type="PROSITE-ProRule" id="PRU00169"/>
    </source>
</evidence>
<evidence type="ECO:0000259" key="5">
    <source>
        <dbReference type="PROSITE" id="PS01124"/>
    </source>
</evidence>
<dbReference type="PANTHER" id="PTHR43280">
    <property type="entry name" value="ARAC-FAMILY TRANSCRIPTIONAL REGULATOR"/>
    <property type="match status" value="1"/>
</dbReference>
<feature type="domain" description="Response regulatory" evidence="6">
    <location>
        <begin position="3"/>
        <end position="120"/>
    </location>
</feature>
<dbReference type="SMART" id="SM00342">
    <property type="entry name" value="HTH_ARAC"/>
    <property type="match status" value="1"/>
</dbReference>
<dbReference type="InterPro" id="IPR009057">
    <property type="entry name" value="Homeodomain-like_sf"/>
</dbReference>
<evidence type="ECO:0000256" key="1">
    <source>
        <dbReference type="ARBA" id="ARBA00023015"/>
    </source>
</evidence>
<dbReference type="Pfam" id="PF12833">
    <property type="entry name" value="HTH_18"/>
    <property type="match status" value="1"/>
</dbReference>
<evidence type="ECO:0000256" key="2">
    <source>
        <dbReference type="ARBA" id="ARBA00023125"/>
    </source>
</evidence>
<dbReference type="SMART" id="SM00448">
    <property type="entry name" value="REC"/>
    <property type="match status" value="1"/>
</dbReference>
<dbReference type="InterPro" id="IPR001789">
    <property type="entry name" value="Sig_transdc_resp-reg_receiver"/>
</dbReference>
<dbReference type="AlphaFoldDB" id="A0A852T4E5"/>
<dbReference type="InterPro" id="IPR018060">
    <property type="entry name" value="HTH_AraC"/>
</dbReference>
<dbReference type="GO" id="GO:0000160">
    <property type="term" value="P:phosphorelay signal transduction system"/>
    <property type="evidence" value="ECO:0007669"/>
    <property type="project" value="InterPro"/>
</dbReference>
<accession>A0A852T4E5</accession>
<organism evidence="7 8">
    <name type="scientific">Neobacillus niacini</name>
    <dbReference type="NCBI Taxonomy" id="86668"/>
    <lineage>
        <taxon>Bacteria</taxon>
        <taxon>Bacillati</taxon>
        <taxon>Bacillota</taxon>
        <taxon>Bacilli</taxon>
        <taxon>Bacillales</taxon>
        <taxon>Bacillaceae</taxon>
        <taxon>Neobacillus</taxon>
    </lineage>
</organism>
<evidence type="ECO:0000259" key="6">
    <source>
        <dbReference type="PROSITE" id="PS50110"/>
    </source>
</evidence>
<reference evidence="8" key="2">
    <citation type="submission" date="2020-08" db="EMBL/GenBank/DDBJ databases">
        <title>The Agave Microbiome: Exploring the role of microbial communities in plant adaptations to desert environments.</title>
        <authorList>
            <person name="Partida-Martinez L.P."/>
        </authorList>
    </citation>
    <scope>NUCLEOTIDE SEQUENCE [LARGE SCALE GENOMIC DNA]</scope>
    <source>
        <strain evidence="8">AT2.8</strain>
    </source>
</reference>
<dbReference type="PROSITE" id="PS01124">
    <property type="entry name" value="HTH_ARAC_FAMILY_2"/>
    <property type="match status" value="1"/>
</dbReference>
<feature type="domain" description="HTH araC/xylS-type" evidence="5">
    <location>
        <begin position="144"/>
        <end position="241"/>
    </location>
</feature>
<protein>
    <submittedName>
        <fullName evidence="7">Two-component system response regulator YesN</fullName>
    </submittedName>
</protein>
<dbReference type="PROSITE" id="PS50110">
    <property type="entry name" value="RESPONSE_REGULATORY"/>
    <property type="match status" value="1"/>
</dbReference>
<reference evidence="8" key="1">
    <citation type="submission" date="2020-07" db="EMBL/GenBank/DDBJ databases">
        <authorList>
            <person name="Partida-Martinez L."/>
            <person name="Huntemann M."/>
            <person name="Clum A."/>
            <person name="Wang J."/>
            <person name="Palaniappan K."/>
            <person name="Ritter S."/>
            <person name="Chen I.-M."/>
            <person name="Stamatis D."/>
            <person name="Reddy T."/>
            <person name="O'Malley R."/>
            <person name="Daum C."/>
            <person name="Shapiro N."/>
            <person name="Ivanova N."/>
            <person name="Kyrpides N."/>
            <person name="Woyke T."/>
        </authorList>
    </citation>
    <scope>NUCLEOTIDE SEQUENCE [LARGE SCALE GENOMIC DNA]</scope>
    <source>
        <strain evidence="8">AT2.8</strain>
    </source>
</reference>
<keyword evidence="2" id="KW-0238">DNA-binding</keyword>
<keyword evidence="4" id="KW-0597">Phosphoprotein</keyword>
<dbReference type="PRINTS" id="PR00032">
    <property type="entry name" value="HTHARAC"/>
</dbReference>
<evidence type="ECO:0000313" key="8">
    <source>
        <dbReference type="Proteomes" id="UP000548423"/>
    </source>
</evidence>
<dbReference type="GO" id="GO:0043565">
    <property type="term" value="F:sequence-specific DNA binding"/>
    <property type="evidence" value="ECO:0007669"/>
    <property type="project" value="InterPro"/>
</dbReference>
<keyword evidence="3" id="KW-0804">Transcription</keyword>